<keyword evidence="3" id="KW-0809">Transit peptide</keyword>
<dbReference type="EMBL" id="JAMWBK010000007">
    <property type="protein sequence ID" value="KAJ8903741.1"/>
    <property type="molecule type" value="Genomic_DNA"/>
</dbReference>
<dbReference type="FunFam" id="3.30.559.10:FF:000003">
    <property type="entry name" value="Acetyltransferase component of pyruvate dehydrogenase complex"/>
    <property type="match status" value="1"/>
</dbReference>
<keyword evidence="4" id="KW-0012">Acyltransferase</keyword>
<dbReference type="EC" id="2.3.1.-" evidence="4"/>
<accession>A0AAV8UMH7</accession>
<dbReference type="Pfam" id="PF00364">
    <property type="entry name" value="Biotin_lipoyl"/>
    <property type="match status" value="2"/>
</dbReference>
<dbReference type="Proteomes" id="UP001157974">
    <property type="component" value="Unassembled WGS sequence"/>
</dbReference>
<evidence type="ECO:0000256" key="4">
    <source>
        <dbReference type="RuleBase" id="RU003423"/>
    </source>
</evidence>
<dbReference type="InterPro" id="IPR000089">
    <property type="entry name" value="Biotin_lipoyl"/>
</dbReference>
<evidence type="ECO:0000256" key="2">
    <source>
        <dbReference type="ARBA" id="ARBA00022823"/>
    </source>
</evidence>
<comment type="caution">
    <text evidence="6">The sequence shown here is derived from an EMBL/GenBank/DDBJ whole genome shotgun (WGS) entry which is preliminary data.</text>
</comment>
<evidence type="ECO:0000313" key="7">
    <source>
        <dbReference type="Proteomes" id="UP001157974"/>
    </source>
</evidence>
<dbReference type="Gene3D" id="3.30.559.10">
    <property type="entry name" value="Chloramphenicol acetyltransferase-like domain"/>
    <property type="match status" value="1"/>
</dbReference>
<evidence type="ECO:0000259" key="5">
    <source>
        <dbReference type="PROSITE" id="PS50968"/>
    </source>
</evidence>
<organism evidence="6 7">
    <name type="scientific">Rhodosorus marinus</name>
    <dbReference type="NCBI Taxonomy" id="101924"/>
    <lineage>
        <taxon>Eukaryota</taxon>
        <taxon>Rhodophyta</taxon>
        <taxon>Stylonematophyceae</taxon>
        <taxon>Stylonematales</taxon>
        <taxon>Stylonemataceae</taxon>
        <taxon>Rhodosorus</taxon>
    </lineage>
</organism>
<dbReference type="SUPFAM" id="SSF52777">
    <property type="entry name" value="CoA-dependent acyltransferases"/>
    <property type="match status" value="1"/>
</dbReference>
<proteinExistence type="inferred from homology"/>
<keyword evidence="7" id="KW-1185">Reference proteome</keyword>
<dbReference type="GO" id="GO:0006086">
    <property type="term" value="P:pyruvate decarboxylation to acetyl-CoA"/>
    <property type="evidence" value="ECO:0007669"/>
    <property type="project" value="InterPro"/>
</dbReference>
<feature type="domain" description="Lipoyl-binding" evidence="5">
    <location>
        <begin position="57"/>
        <end position="133"/>
    </location>
</feature>
<evidence type="ECO:0000256" key="1">
    <source>
        <dbReference type="ARBA" id="ARBA00007317"/>
    </source>
</evidence>
<dbReference type="AlphaFoldDB" id="A0AAV8UMH7"/>
<name>A0AAV8UMH7_9RHOD</name>
<dbReference type="GO" id="GO:0004742">
    <property type="term" value="F:dihydrolipoyllysine-residue acetyltransferase activity"/>
    <property type="evidence" value="ECO:0007669"/>
    <property type="project" value="TreeGrafter"/>
</dbReference>
<dbReference type="Pfam" id="PF00198">
    <property type="entry name" value="2-oxoacid_dh"/>
    <property type="match status" value="1"/>
</dbReference>
<evidence type="ECO:0000256" key="3">
    <source>
        <dbReference type="ARBA" id="ARBA00022946"/>
    </source>
</evidence>
<dbReference type="SUPFAM" id="SSF51230">
    <property type="entry name" value="Single hybrid motif"/>
    <property type="match status" value="2"/>
</dbReference>
<comment type="cofactor">
    <cofactor evidence="4">
        <name>(R)-lipoate</name>
        <dbReference type="ChEBI" id="CHEBI:83088"/>
    </cofactor>
</comment>
<reference evidence="6 7" key="1">
    <citation type="journal article" date="2023" name="Nat. Commun.">
        <title>Origin of minicircular mitochondrial genomes in red algae.</title>
        <authorList>
            <person name="Lee Y."/>
            <person name="Cho C.H."/>
            <person name="Lee Y.M."/>
            <person name="Park S.I."/>
            <person name="Yang J.H."/>
            <person name="West J.A."/>
            <person name="Bhattacharya D."/>
            <person name="Yoon H.S."/>
        </authorList>
    </citation>
    <scope>NUCLEOTIDE SEQUENCE [LARGE SCALE GENOMIC DNA]</scope>
    <source>
        <strain evidence="6 7">CCMP1338</strain>
        <tissue evidence="6">Whole cell</tissue>
    </source>
</reference>
<keyword evidence="2 4" id="KW-0450">Lipoyl</keyword>
<dbReference type="InterPro" id="IPR001078">
    <property type="entry name" value="2-oxoacid_DH_actylTfrase"/>
</dbReference>
<dbReference type="PROSITE" id="PS00189">
    <property type="entry name" value="LIPOYL"/>
    <property type="match status" value="2"/>
</dbReference>
<dbReference type="InterPro" id="IPR045257">
    <property type="entry name" value="E2/Pdx1"/>
</dbReference>
<dbReference type="GO" id="GO:0045254">
    <property type="term" value="C:pyruvate dehydrogenase complex"/>
    <property type="evidence" value="ECO:0007669"/>
    <property type="project" value="InterPro"/>
</dbReference>
<protein>
    <recommendedName>
        <fullName evidence="4">Dihydrolipoamide acetyltransferase component of pyruvate dehydrogenase complex</fullName>
        <ecNumber evidence="4">2.3.1.-</ecNumber>
    </recommendedName>
</protein>
<dbReference type="FunFam" id="2.40.50.100:FF:000010">
    <property type="entry name" value="Acetyltransferase component of pyruvate dehydrogenase complex"/>
    <property type="match status" value="2"/>
</dbReference>
<dbReference type="InterPro" id="IPR011053">
    <property type="entry name" value="Single_hybrid_motif"/>
</dbReference>
<keyword evidence="4" id="KW-0808">Transferase</keyword>
<dbReference type="PANTHER" id="PTHR23151:SF90">
    <property type="entry name" value="DIHYDROLIPOYLLYSINE-RESIDUE ACETYLTRANSFERASE COMPONENT OF PYRUVATE DEHYDROGENASE COMPLEX, MITOCHONDRIAL-RELATED"/>
    <property type="match status" value="1"/>
</dbReference>
<dbReference type="InterPro" id="IPR003016">
    <property type="entry name" value="2-oxoA_DH_lipoyl-BS"/>
</dbReference>
<dbReference type="InterPro" id="IPR023213">
    <property type="entry name" value="CAT-like_dom_sf"/>
</dbReference>
<dbReference type="CDD" id="cd06849">
    <property type="entry name" value="lipoyl_domain"/>
    <property type="match status" value="2"/>
</dbReference>
<dbReference type="PANTHER" id="PTHR23151">
    <property type="entry name" value="DIHYDROLIPOAMIDE ACETYL/SUCCINYL-TRANSFERASE-RELATED"/>
    <property type="match status" value="1"/>
</dbReference>
<sequence length="556" mass="59991">MASVISGRLQTARLLGSVRRSFAHTEILNKWGSTYCGNACGGGRHGSRWLSSAKPSFTVVEMPKLSPTMETGNIVSWMKKEGEHIAEGDAIAEIETDKATLTMDAQDECYMAKILVAEGTTDIEIGRPIAVSVEEAKDVEAVAAMEDSLFGGAIQEVTPVMTVTEAISEQSTPPSEPPHSASYPEHTVLEMPKLSPTMETGVISEWTKAEGDEIKSGDVIASVETDKATIDFEVHEDGYLAKILVEAGKPDIAIGQPVAIMTETPVETAVFEGYQKEGVQAVEQVTEQAPSAIPAIEEQSASATVAPPTKAEVETVKAPSSITPAWEGSYEDIELTKYRRITGARLVESKLSIPHYYLSVTCCVDQMSEMRARINDNRKDGEPKVSVNDFVLKACAVALRKVPEVNSQWAGESIRQMHAVDLSVAVQTERGLITPIVPDADRKTLKEMSAKVRELAQKAKENTLLPAEFMGGTFTVSNLGMFGVDEFSAVINPPQSAILAVGTGHQKVVPNGEGGFTNSQFMTVTLSCDHRVVDGALGSRWLACFQENIEDPINML</sequence>
<dbReference type="Gene3D" id="2.40.50.100">
    <property type="match status" value="2"/>
</dbReference>
<evidence type="ECO:0000313" key="6">
    <source>
        <dbReference type="EMBL" id="KAJ8903741.1"/>
    </source>
</evidence>
<feature type="domain" description="Lipoyl-binding" evidence="5">
    <location>
        <begin position="186"/>
        <end position="262"/>
    </location>
</feature>
<gene>
    <name evidence="6" type="ORF">NDN08_004841</name>
</gene>
<comment type="similarity">
    <text evidence="1 4">Belongs to the 2-oxoacid dehydrogenase family.</text>
</comment>
<dbReference type="PROSITE" id="PS50968">
    <property type="entry name" value="BIOTINYL_LIPOYL"/>
    <property type="match status" value="2"/>
</dbReference>